<evidence type="ECO:0000313" key="2">
    <source>
        <dbReference type="EMBL" id="BAT12018.1"/>
    </source>
</evidence>
<dbReference type="InParanoid" id="A0A0N7KS73"/>
<evidence type="ECO:0000256" key="1">
    <source>
        <dbReference type="SAM" id="MobiDB-lite"/>
    </source>
</evidence>
<evidence type="ECO:0000313" key="3">
    <source>
        <dbReference type="Proteomes" id="UP000059680"/>
    </source>
</evidence>
<proteinExistence type="predicted"/>
<protein>
    <submittedName>
        <fullName evidence="2">Os10g0558466 protein</fullName>
    </submittedName>
</protein>
<reference evidence="2 3" key="3">
    <citation type="journal article" date="2013" name="Rice">
        <title>Improvement of the Oryza sativa Nipponbare reference genome using next generation sequence and optical map data.</title>
        <authorList>
            <person name="Kawahara Y."/>
            <person name="de la Bastide M."/>
            <person name="Hamilton J.P."/>
            <person name="Kanamori H."/>
            <person name="McCombie W.R."/>
            <person name="Ouyang S."/>
            <person name="Schwartz D.C."/>
            <person name="Tanaka T."/>
            <person name="Wu J."/>
            <person name="Zhou S."/>
            <person name="Childs K.L."/>
            <person name="Davidson R.M."/>
            <person name="Lin H."/>
            <person name="Quesada-Ocampo L."/>
            <person name="Vaillancourt B."/>
            <person name="Sakai H."/>
            <person name="Lee S.S."/>
            <person name="Kim J."/>
            <person name="Numa H."/>
            <person name="Itoh T."/>
            <person name="Buell C.R."/>
            <person name="Matsumoto T."/>
        </authorList>
    </citation>
    <scope>NUCLEOTIDE SEQUENCE [LARGE SCALE GENOMIC DNA]</scope>
    <source>
        <strain evidence="3">cv. Nipponbare</strain>
    </source>
</reference>
<dbReference type="AlphaFoldDB" id="A0A0N7KS73"/>
<accession>A0A0N7KS73</accession>
<dbReference type="Proteomes" id="UP000059680">
    <property type="component" value="Chromosome 10"/>
</dbReference>
<sequence>LEYVADVDDERAVVRRGADGEPPAAGAPDLQARHVVHLQEQRQAGGVGVRRQADHLAGLPARRVVVHPDALRLVLEPLQQRPRPHAHVLRHELQQASRHPRL</sequence>
<feature type="non-terminal residue" evidence="2">
    <location>
        <position position="1"/>
    </location>
</feature>
<organism evidence="2 3">
    <name type="scientific">Oryza sativa subsp. japonica</name>
    <name type="common">Rice</name>
    <dbReference type="NCBI Taxonomy" id="39947"/>
    <lineage>
        <taxon>Eukaryota</taxon>
        <taxon>Viridiplantae</taxon>
        <taxon>Streptophyta</taxon>
        <taxon>Embryophyta</taxon>
        <taxon>Tracheophyta</taxon>
        <taxon>Spermatophyta</taxon>
        <taxon>Magnoliopsida</taxon>
        <taxon>Liliopsida</taxon>
        <taxon>Poales</taxon>
        <taxon>Poaceae</taxon>
        <taxon>BOP clade</taxon>
        <taxon>Oryzoideae</taxon>
        <taxon>Oryzeae</taxon>
        <taxon>Oryzinae</taxon>
        <taxon>Oryza</taxon>
        <taxon>Oryza sativa</taxon>
    </lineage>
</organism>
<dbReference type="Gramene" id="Os10t0558466-00">
    <property type="protein sequence ID" value="Os10t0558466-00"/>
    <property type="gene ID" value="Os10g0558466"/>
</dbReference>
<gene>
    <name evidence="2" type="ordered locus">Os10g0558466</name>
    <name evidence="2" type="ORF">OSNPB_100558466</name>
</gene>
<dbReference type="eggNOG" id="ENOG502R7B7">
    <property type="taxonomic scope" value="Eukaryota"/>
</dbReference>
<name>A0A0N7KS73_ORYSJ</name>
<reference evidence="3" key="1">
    <citation type="journal article" date="2005" name="Nature">
        <title>The map-based sequence of the rice genome.</title>
        <authorList>
            <consortium name="International rice genome sequencing project (IRGSP)"/>
            <person name="Matsumoto T."/>
            <person name="Wu J."/>
            <person name="Kanamori H."/>
            <person name="Katayose Y."/>
            <person name="Fujisawa M."/>
            <person name="Namiki N."/>
            <person name="Mizuno H."/>
            <person name="Yamamoto K."/>
            <person name="Antonio B.A."/>
            <person name="Baba T."/>
            <person name="Sakata K."/>
            <person name="Nagamura Y."/>
            <person name="Aoki H."/>
            <person name="Arikawa K."/>
            <person name="Arita K."/>
            <person name="Bito T."/>
            <person name="Chiden Y."/>
            <person name="Fujitsuka N."/>
            <person name="Fukunaka R."/>
            <person name="Hamada M."/>
            <person name="Harada C."/>
            <person name="Hayashi A."/>
            <person name="Hijishita S."/>
            <person name="Honda M."/>
            <person name="Hosokawa S."/>
            <person name="Ichikawa Y."/>
            <person name="Idonuma A."/>
            <person name="Iijima M."/>
            <person name="Ikeda M."/>
            <person name="Ikeno M."/>
            <person name="Ito K."/>
            <person name="Ito S."/>
            <person name="Ito T."/>
            <person name="Ito Y."/>
            <person name="Ito Y."/>
            <person name="Iwabuchi A."/>
            <person name="Kamiya K."/>
            <person name="Karasawa W."/>
            <person name="Kurita K."/>
            <person name="Katagiri S."/>
            <person name="Kikuta A."/>
            <person name="Kobayashi H."/>
            <person name="Kobayashi N."/>
            <person name="Machita K."/>
            <person name="Maehara T."/>
            <person name="Masukawa M."/>
            <person name="Mizubayashi T."/>
            <person name="Mukai Y."/>
            <person name="Nagasaki H."/>
            <person name="Nagata Y."/>
            <person name="Naito S."/>
            <person name="Nakashima M."/>
            <person name="Nakama Y."/>
            <person name="Nakamichi Y."/>
            <person name="Nakamura M."/>
            <person name="Meguro A."/>
            <person name="Negishi M."/>
            <person name="Ohta I."/>
            <person name="Ohta T."/>
            <person name="Okamoto M."/>
            <person name="Ono N."/>
            <person name="Saji S."/>
            <person name="Sakaguchi M."/>
            <person name="Sakai K."/>
            <person name="Shibata M."/>
            <person name="Shimokawa T."/>
            <person name="Song J."/>
            <person name="Takazaki Y."/>
            <person name="Terasawa K."/>
            <person name="Tsugane M."/>
            <person name="Tsuji K."/>
            <person name="Ueda S."/>
            <person name="Waki K."/>
            <person name="Yamagata H."/>
            <person name="Yamamoto M."/>
            <person name="Yamamoto S."/>
            <person name="Yamane H."/>
            <person name="Yoshiki S."/>
            <person name="Yoshihara R."/>
            <person name="Yukawa K."/>
            <person name="Zhong H."/>
            <person name="Yano M."/>
            <person name="Yuan Q."/>
            <person name="Ouyang S."/>
            <person name="Liu J."/>
            <person name="Jones K.M."/>
            <person name="Gansberger K."/>
            <person name="Moffat K."/>
            <person name="Hill J."/>
            <person name="Bera J."/>
            <person name="Fadrosh D."/>
            <person name="Jin S."/>
            <person name="Johri S."/>
            <person name="Kim M."/>
            <person name="Overton L."/>
            <person name="Reardon M."/>
            <person name="Tsitrin T."/>
            <person name="Vuong H."/>
            <person name="Weaver B."/>
            <person name="Ciecko A."/>
            <person name="Tallon L."/>
            <person name="Jackson J."/>
            <person name="Pai G."/>
            <person name="Aken S.V."/>
            <person name="Utterback T."/>
            <person name="Reidmuller S."/>
            <person name="Feldblyum T."/>
            <person name="Hsiao J."/>
            <person name="Zismann V."/>
            <person name="Iobst S."/>
            <person name="de Vazeille A.R."/>
            <person name="Buell C.R."/>
            <person name="Ying K."/>
            <person name="Li Y."/>
            <person name="Lu T."/>
            <person name="Huang Y."/>
            <person name="Zhao Q."/>
            <person name="Feng Q."/>
            <person name="Zhang L."/>
            <person name="Zhu J."/>
            <person name="Weng Q."/>
            <person name="Mu J."/>
            <person name="Lu Y."/>
            <person name="Fan D."/>
            <person name="Liu Y."/>
            <person name="Guan J."/>
            <person name="Zhang Y."/>
            <person name="Yu S."/>
            <person name="Liu X."/>
            <person name="Zhang Y."/>
            <person name="Hong G."/>
            <person name="Han B."/>
            <person name="Choisne N."/>
            <person name="Demange N."/>
            <person name="Orjeda G."/>
            <person name="Samain S."/>
            <person name="Cattolico L."/>
            <person name="Pelletier E."/>
            <person name="Couloux A."/>
            <person name="Segurens B."/>
            <person name="Wincker P."/>
            <person name="D'Hont A."/>
            <person name="Scarpelli C."/>
            <person name="Weissenbach J."/>
            <person name="Salanoubat M."/>
            <person name="Quetier F."/>
            <person name="Yu Y."/>
            <person name="Kim H.R."/>
            <person name="Rambo T."/>
            <person name="Currie J."/>
            <person name="Collura K."/>
            <person name="Luo M."/>
            <person name="Yang T."/>
            <person name="Ammiraju J.S.S."/>
            <person name="Engler F."/>
            <person name="Soderlund C."/>
            <person name="Wing R.A."/>
            <person name="Palmer L.E."/>
            <person name="de la Bastide M."/>
            <person name="Spiegel L."/>
            <person name="Nascimento L."/>
            <person name="Zutavern T."/>
            <person name="O'Shaughnessy A."/>
            <person name="Dike S."/>
            <person name="Dedhia N."/>
            <person name="Preston R."/>
            <person name="Balija V."/>
            <person name="McCombie W.R."/>
            <person name="Chow T."/>
            <person name="Chen H."/>
            <person name="Chung M."/>
            <person name="Chen C."/>
            <person name="Shaw J."/>
            <person name="Wu H."/>
            <person name="Hsiao K."/>
            <person name="Chao Y."/>
            <person name="Chu M."/>
            <person name="Cheng C."/>
            <person name="Hour A."/>
            <person name="Lee P."/>
            <person name="Lin S."/>
            <person name="Lin Y."/>
            <person name="Liou J."/>
            <person name="Liu S."/>
            <person name="Hsing Y."/>
            <person name="Raghuvanshi S."/>
            <person name="Mohanty A."/>
            <person name="Bharti A.K."/>
            <person name="Gaur A."/>
            <person name="Gupta V."/>
            <person name="Kumar D."/>
            <person name="Ravi V."/>
            <person name="Vij S."/>
            <person name="Kapur A."/>
            <person name="Khurana P."/>
            <person name="Khurana P."/>
            <person name="Khurana J.P."/>
            <person name="Tyagi A.K."/>
            <person name="Gaikwad K."/>
            <person name="Singh A."/>
            <person name="Dalal V."/>
            <person name="Srivastava S."/>
            <person name="Dixit A."/>
            <person name="Pal A.K."/>
            <person name="Ghazi I.A."/>
            <person name="Yadav M."/>
            <person name="Pandit A."/>
            <person name="Bhargava A."/>
            <person name="Sureshbabu K."/>
            <person name="Batra K."/>
            <person name="Sharma T.R."/>
            <person name="Mohapatra T."/>
            <person name="Singh N.K."/>
            <person name="Messing J."/>
            <person name="Nelson A.B."/>
            <person name="Fuks G."/>
            <person name="Kavchok S."/>
            <person name="Keizer G."/>
            <person name="Linton E."/>
            <person name="Llaca V."/>
            <person name="Song R."/>
            <person name="Tanyolac B."/>
            <person name="Young S."/>
            <person name="Ho-Il K."/>
            <person name="Hahn J.H."/>
            <person name="Sangsakoo G."/>
            <person name="Vanavichit A."/>
            <person name="de Mattos Luiz.A.T."/>
            <person name="Zimmer P.D."/>
            <person name="Malone G."/>
            <person name="Dellagostin O."/>
            <person name="de Oliveira A.C."/>
            <person name="Bevan M."/>
            <person name="Bancroft I."/>
            <person name="Minx P."/>
            <person name="Cordum H."/>
            <person name="Wilson R."/>
            <person name="Cheng Z."/>
            <person name="Jin W."/>
            <person name="Jiang J."/>
            <person name="Leong S.A."/>
            <person name="Iwama H."/>
            <person name="Gojobori T."/>
            <person name="Itoh T."/>
            <person name="Niimura Y."/>
            <person name="Fujii Y."/>
            <person name="Habara T."/>
            <person name="Sakai H."/>
            <person name="Sato Y."/>
            <person name="Wilson G."/>
            <person name="Kumar K."/>
            <person name="McCouch S."/>
            <person name="Juretic N."/>
            <person name="Hoen D."/>
            <person name="Wright S."/>
            <person name="Bruskiewich R."/>
            <person name="Bureau T."/>
            <person name="Miyao A."/>
            <person name="Hirochika H."/>
            <person name="Nishikawa T."/>
            <person name="Kadowaki K."/>
            <person name="Sugiura M."/>
            <person name="Burr B."/>
            <person name="Sasaki T."/>
        </authorList>
    </citation>
    <scope>NUCLEOTIDE SEQUENCE [LARGE SCALE GENOMIC DNA]</scope>
    <source>
        <strain evidence="3">cv. Nipponbare</strain>
    </source>
</reference>
<feature type="region of interest" description="Disordered" evidence="1">
    <location>
        <begin position="80"/>
        <end position="102"/>
    </location>
</feature>
<reference evidence="2 3" key="2">
    <citation type="journal article" date="2013" name="Plant Cell Physiol.">
        <title>Rice Annotation Project Database (RAP-DB): an integrative and interactive database for rice genomics.</title>
        <authorList>
            <person name="Sakai H."/>
            <person name="Lee S.S."/>
            <person name="Tanaka T."/>
            <person name="Numa H."/>
            <person name="Kim J."/>
            <person name="Kawahara Y."/>
            <person name="Wakimoto H."/>
            <person name="Yang C.C."/>
            <person name="Iwamoto M."/>
            <person name="Abe T."/>
            <person name="Yamada Y."/>
            <person name="Muto A."/>
            <person name="Inokuchi H."/>
            <person name="Ikemura T."/>
            <person name="Matsumoto T."/>
            <person name="Sasaki T."/>
            <person name="Itoh T."/>
        </authorList>
    </citation>
    <scope>NUCLEOTIDE SEQUENCE [LARGE SCALE GENOMIC DNA]</scope>
    <source>
        <strain evidence="3">cv. Nipponbare</strain>
    </source>
</reference>
<keyword evidence="3" id="KW-1185">Reference proteome</keyword>
<dbReference type="PaxDb" id="39947-A0A0N7KS73"/>
<dbReference type="EMBL" id="AP014966">
    <property type="protein sequence ID" value="BAT12018.1"/>
    <property type="molecule type" value="Genomic_DNA"/>
</dbReference>